<accession>A0ABT6PPL1</accession>
<proteinExistence type="predicted"/>
<gene>
    <name evidence="2" type="ORF">QFW96_12200</name>
</gene>
<sequence length="130" mass="14557">MTMKTFVNLPVKDLDRSVEFFTALGFTFDQNFTDENATSMVISEDAYAMLLVEPFFKSFTGKDVADATRTTEVITALSADSREQVDEMVAKARAAGSPRIGEVMEEGPMYGRSFDDPDGHHWEIFHMALD</sequence>
<dbReference type="EMBL" id="JASAOF010000005">
    <property type="protein sequence ID" value="MDI2029381.1"/>
    <property type="molecule type" value="Genomic_DNA"/>
</dbReference>
<evidence type="ECO:0000259" key="1">
    <source>
        <dbReference type="PROSITE" id="PS51819"/>
    </source>
</evidence>
<dbReference type="Proteomes" id="UP001237595">
    <property type="component" value="Unassembled WGS sequence"/>
</dbReference>
<dbReference type="RefSeq" id="WP_281455699.1">
    <property type="nucleotide sequence ID" value="NZ_JASAOF010000005.1"/>
</dbReference>
<dbReference type="SUPFAM" id="SSF54593">
    <property type="entry name" value="Glyoxalase/Bleomycin resistance protein/Dihydroxybiphenyl dioxygenase"/>
    <property type="match status" value="1"/>
</dbReference>
<keyword evidence="3" id="KW-1185">Reference proteome</keyword>
<dbReference type="InterPro" id="IPR037523">
    <property type="entry name" value="VOC_core"/>
</dbReference>
<reference evidence="2 3" key="1">
    <citation type="submission" date="2023-04" db="EMBL/GenBank/DDBJ databases">
        <title>Draft genome sequence of Saccharopolyspora sp. TS4A08 isolated from sweet potato rhizospheric soil.</title>
        <authorList>
            <person name="Suksaard P."/>
            <person name="Duangmal K."/>
        </authorList>
    </citation>
    <scope>NUCLEOTIDE SEQUENCE [LARGE SCALE GENOMIC DNA]</scope>
    <source>
        <strain evidence="2 3">TS4A08</strain>
    </source>
</reference>
<dbReference type="PROSITE" id="PS51819">
    <property type="entry name" value="VOC"/>
    <property type="match status" value="1"/>
</dbReference>
<protein>
    <submittedName>
        <fullName evidence="2">VOC family protein</fullName>
    </submittedName>
</protein>
<name>A0ABT6PPL1_9PSEU</name>
<feature type="domain" description="VOC" evidence="1">
    <location>
        <begin position="2"/>
        <end position="127"/>
    </location>
</feature>
<organism evidence="2 3">
    <name type="scientific">Saccharopolyspora ipomoeae</name>
    <dbReference type="NCBI Taxonomy" id="3042027"/>
    <lineage>
        <taxon>Bacteria</taxon>
        <taxon>Bacillati</taxon>
        <taxon>Actinomycetota</taxon>
        <taxon>Actinomycetes</taxon>
        <taxon>Pseudonocardiales</taxon>
        <taxon>Pseudonocardiaceae</taxon>
        <taxon>Saccharopolyspora</taxon>
    </lineage>
</organism>
<dbReference type="Gene3D" id="3.10.180.10">
    <property type="entry name" value="2,3-Dihydroxybiphenyl 1,2-Dioxygenase, domain 1"/>
    <property type="match status" value="1"/>
</dbReference>
<dbReference type="PANTHER" id="PTHR36503:SF2">
    <property type="entry name" value="BLR2408 PROTEIN"/>
    <property type="match status" value="1"/>
</dbReference>
<evidence type="ECO:0000313" key="3">
    <source>
        <dbReference type="Proteomes" id="UP001237595"/>
    </source>
</evidence>
<dbReference type="InterPro" id="IPR029068">
    <property type="entry name" value="Glyas_Bleomycin-R_OHBP_Dase"/>
</dbReference>
<dbReference type="Pfam" id="PF22677">
    <property type="entry name" value="Ble-like_N"/>
    <property type="match status" value="1"/>
</dbReference>
<comment type="caution">
    <text evidence="2">The sequence shown here is derived from an EMBL/GenBank/DDBJ whole genome shotgun (WGS) entry which is preliminary data.</text>
</comment>
<dbReference type="PANTHER" id="PTHR36503">
    <property type="entry name" value="BLR2520 PROTEIN"/>
    <property type="match status" value="1"/>
</dbReference>
<dbReference type="InterPro" id="IPR053863">
    <property type="entry name" value="Glyoxy/Ble-like_N"/>
</dbReference>
<evidence type="ECO:0000313" key="2">
    <source>
        <dbReference type="EMBL" id="MDI2029381.1"/>
    </source>
</evidence>